<keyword evidence="2" id="KW-0346">Stress response</keyword>
<accession>A0A177Y3I4</accession>
<comment type="function">
    <text evidence="3">Transcriptional regulator that plays an important role in general stress response.</text>
</comment>
<dbReference type="NCBIfam" id="NF008638">
    <property type="entry name" value="PRK11628.1"/>
    <property type="match status" value="1"/>
</dbReference>
<dbReference type="FunFam" id="3.30.300.90:FF:000001">
    <property type="entry name" value="Transcriptional regulator BolA"/>
    <property type="match status" value="1"/>
</dbReference>
<comment type="similarity">
    <text evidence="1 5">Belongs to the BolA/IbaG family.</text>
</comment>
<evidence type="ECO:0000313" key="6">
    <source>
        <dbReference type="EMBL" id="MEZ8209812.1"/>
    </source>
</evidence>
<dbReference type="InterPro" id="IPR002634">
    <property type="entry name" value="BolA"/>
</dbReference>
<dbReference type="PANTHER" id="PTHR46229">
    <property type="entry name" value="BOLA TRANSCRIPTION REGULATOR"/>
    <property type="match status" value="1"/>
</dbReference>
<dbReference type="PIRSF" id="PIRSF003113">
    <property type="entry name" value="BolA"/>
    <property type="match status" value="1"/>
</dbReference>
<dbReference type="GO" id="GO:1990229">
    <property type="term" value="C:iron-sulfur cluster assembly complex"/>
    <property type="evidence" value="ECO:0007669"/>
    <property type="project" value="UniProtKB-ARBA"/>
</dbReference>
<name>A0A177Y3I4_9VIBR</name>
<dbReference type="InterPro" id="IPR050961">
    <property type="entry name" value="BolA/IbaG_stress_morph_reg"/>
</dbReference>
<dbReference type="AlphaFoldDB" id="A0A177Y3I4"/>
<evidence type="ECO:0000256" key="3">
    <source>
        <dbReference type="ARBA" id="ARBA00059078"/>
    </source>
</evidence>
<dbReference type="GO" id="GO:0005829">
    <property type="term" value="C:cytosol"/>
    <property type="evidence" value="ECO:0007669"/>
    <property type="project" value="TreeGrafter"/>
</dbReference>
<dbReference type="EMBL" id="JBGOOS010000018">
    <property type="protein sequence ID" value="MEZ8209812.1"/>
    <property type="molecule type" value="Genomic_DNA"/>
</dbReference>
<evidence type="ECO:0000256" key="4">
    <source>
        <dbReference type="ARBA" id="ARBA00074073"/>
    </source>
</evidence>
<evidence type="ECO:0000313" key="8">
    <source>
        <dbReference type="Proteomes" id="UP000078406"/>
    </source>
</evidence>
<comment type="caution">
    <text evidence="7">The sequence shown here is derived from an EMBL/GenBank/DDBJ whole genome shotgun (WGS) entry which is preliminary data.</text>
</comment>
<sequence length="102" mass="11502">MIQEVIENKLTEAFSPDYLNVVNESYMHNVPPGSESHFKVVIVSEEFEGARLIARHRQVNQVLAQELAHQIHALSMHTYTAGEWKEQNQLAPDSPMCLGGSK</sequence>
<dbReference type="GO" id="GO:0006351">
    <property type="term" value="P:DNA-templated transcription"/>
    <property type="evidence" value="ECO:0007669"/>
    <property type="project" value="TreeGrafter"/>
</dbReference>
<dbReference type="InterPro" id="IPR036065">
    <property type="entry name" value="BolA-like_sf"/>
</dbReference>
<gene>
    <name evidence="6" type="primary">bolA</name>
    <name evidence="6" type="ORF">ACED39_13575</name>
    <name evidence="7" type="ORF">APB76_04435</name>
</gene>
<evidence type="ECO:0000313" key="7">
    <source>
        <dbReference type="EMBL" id="OAJ95391.1"/>
    </source>
</evidence>
<dbReference type="SUPFAM" id="SSF82657">
    <property type="entry name" value="BolA-like"/>
    <property type="match status" value="1"/>
</dbReference>
<evidence type="ECO:0000256" key="1">
    <source>
        <dbReference type="ARBA" id="ARBA00005578"/>
    </source>
</evidence>
<evidence type="ECO:0000256" key="2">
    <source>
        <dbReference type="ARBA" id="ARBA00023016"/>
    </source>
</evidence>
<dbReference type="PANTHER" id="PTHR46229:SF2">
    <property type="entry name" value="BOLA-LIKE PROTEIN 1"/>
    <property type="match status" value="1"/>
</dbReference>
<organism evidence="7 8">
    <name type="scientific">Vibrio bivalvicida</name>
    <dbReference type="NCBI Taxonomy" id="1276888"/>
    <lineage>
        <taxon>Bacteria</taxon>
        <taxon>Pseudomonadati</taxon>
        <taxon>Pseudomonadota</taxon>
        <taxon>Gammaproteobacteria</taxon>
        <taxon>Vibrionales</taxon>
        <taxon>Vibrionaceae</taxon>
        <taxon>Vibrio</taxon>
        <taxon>Vibrio oreintalis group</taxon>
    </lineage>
</organism>
<keyword evidence="9" id="KW-1185">Reference proteome</keyword>
<reference evidence="7 8" key="1">
    <citation type="journal article" date="2016" name="Syst. Appl. Microbiol.">
        <title>Vibrio bivalvicida sp. nov., a novel larval pathogen for bivalve molluscs reared in a hatchery.</title>
        <authorList>
            <person name="Dubert J."/>
            <person name="Romalde J.L."/>
            <person name="Prado S."/>
            <person name="Barja J.L."/>
        </authorList>
    </citation>
    <scope>NUCLEOTIDE SEQUENCE [LARGE SCALE GENOMIC DNA]</scope>
    <source>
        <strain evidence="7 8">605</strain>
    </source>
</reference>
<dbReference type="Proteomes" id="UP000078406">
    <property type="component" value="Unassembled WGS sequence"/>
</dbReference>
<dbReference type="RefSeq" id="WP_049842838.1">
    <property type="nucleotide sequence ID" value="NZ_JBGOOF010000019.1"/>
</dbReference>
<protein>
    <recommendedName>
        <fullName evidence="4">DNA-binding transcriptional regulator BolA</fullName>
    </recommendedName>
</protein>
<dbReference type="EMBL" id="LLEI02000019">
    <property type="protein sequence ID" value="OAJ95391.1"/>
    <property type="molecule type" value="Genomic_DNA"/>
</dbReference>
<dbReference type="Gene3D" id="3.30.300.90">
    <property type="entry name" value="BolA-like"/>
    <property type="match status" value="1"/>
</dbReference>
<reference evidence="6 9" key="2">
    <citation type="submission" date="2024-06" db="EMBL/GenBank/DDBJ databases">
        <authorList>
            <person name="Steensen K."/>
            <person name="Seneca J."/>
            <person name="Bartlau N."/>
            <person name="Yu A.X."/>
            <person name="Polz M.F."/>
        </authorList>
    </citation>
    <scope>NUCLEOTIDE SEQUENCE [LARGE SCALE GENOMIC DNA]</scope>
    <source>
        <strain evidence="6 9">1F146</strain>
    </source>
</reference>
<dbReference type="Pfam" id="PF01722">
    <property type="entry name" value="BolA"/>
    <property type="match status" value="1"/>
</dbReference>
<proteinExistence type="inferred from homology"/>
<evidence type="ECO:0000313" key="9">
    <source>
        <dbReference type="Proteomes" id="UP001569151"/>
    </source>
</evidence>
<dbReference type="Proteomes" id="UP001569151">
    <property type="component" value="Unassembled WGS sequence"/>
</dbReference>
<evidence type="ECO:0000256" key="5">
    <source>
        <dbReference type="RuleBase" id="RU003860"/>
    </source>
</evidence>